<feature type="domain" description="Glycosyltransferase subfamily 4-like N-terminal" evidence="3">
    <location>
        <begin position="16"/>
        <end position="228"/>
    </location>
</feature>
<proteinExistence type="predicted"/>
<feature type="region of interest" description="Disordered" evidence="1">
    <location>
        <begin position="411"/>
        <end position="441"/>
    </location>
</feature>
<dbReference type="GO" id="GO:0016757">
    <property type="term" value="F:glycosyltransferase activity"/>
    <property type="evidence" value="ECO:0007669"/>
    <property type="project" value="UniProtKB-KW"/>
</dbReference>
<keyword evidence="4" id="KW-0328">Glycosyltransferase</keyword>
<feature type="compositionally biased region" description="Polar residues" evidence="1">
    <location>
        <begin position="505"/>
        <end position="514"/>
    </location>
</feature>
<evidence type="ECO:0000313" key="5">
    <source>
        <dbReference type="Proteomes" id="UP000254841"/>
    </source>
</evidence>
<dbReference type="Pfam" id="PF00534">
    <property type="entry name" value="Glycos_transf_1"/>
    <property type="match status" value="2"/>
</dbReference>
<evidence type="ECO:0000259" key="2">
    <source>
        <dbReference type="Pfam" id="PF00534"/>
    </source>
</evidence>
<dbReference type="EMBL" id="UGHV01000001">
    <property type="protein sequence ID" value="STO97300.1"/>
    <property type="molecule type" value="Genomic_DNA"/>
</dbReference>
<dbReference type="InterPro" id="IPR001296">
    <property type="entry name" value="Glyco_trans_1"/>
</dbReference>
<dbReference type="OrthoDB" id="267270at2"/>
<dbReference type="InterPro" id="IPR028098">
    <property type="entry name" value="Glyco_trans_4-like_N"/>
</dbReference>
<dbReference type="AlphaFoldDB" id="A0A377J4E1"/>
<dbReference type="SUPFAM" id="SSF53756">
    <property type="entry name" value="UDP-Glycosyltransferase/glycogen phosphorylase"/>
    <property type="match status" value="2"/>
</dbReference>
<dbReference type="Proteomes" id="UP000254841">
    <property type="component" value="Unassembled WGS sequence"/>
</dbReference>
<sequence length="668" mass="74941">MSLPKVLHLASDTFKGGAESVFRNTIEATLESKQFDIYVASCDRLPPCGIESARFLRLDDWQLYPKWRGAYKYVFNLANYKRLKAFLFTIKPDIIHTQNYLSRLSPSVLFALRAYKAKHPNAKLIYTQHGFGPCANGGLYNYAKGQICEQCIGHSKGLRIAYKNCDRRGRIYSILKALRSPFYQGALLQEKELFDTIICVGEFQRQKHIQDGWDSSKLITLTNPIETKFYNPHISLADKRDLLVFFGRLAPEKNVPLLLRAFANLIKIPRFSHYKLLIIGDGDDKPKCIELARKLIPQASPNTKILESTFSKVDSVLGIHSDDLAKFRATADRKSCSTLNFAKSPTSNTAIPRIFEEKQARRELSSRADEALFPSSRDLQQHGVAIQSLESTFEKVDSRNALFANAKSMDCHADKSARNDSELDSRADRHAEHNACNDDKNAMSEKVDSTFETMDCHANASALARNDGKNAASKKVDSRSEAPFLSLRENPQGFSWQSISAQADSKQNAQNLSKPQAVAKVDSSTEANVSKQAKLPYTFLPARSPKELAEILAKAKLTILPSLWYETFGLTIIESILAGAIPIVSDLGAMQETIENFYGKSFGFDPRQALQDSNIQSLEVCIINTLDSYESEFATLLQKREEIMQDLHSYAKKLINLYFYGGGGHNNH</sequence>
<dbReference type="RefSeq" id="WP_115011546.1">
    <property type="nucleotide sequence ID" value="NZ_UGHV01000001.1"/>
</dbReference>
<accession>A0A377J4E1</accession>
<evidence type="ECO:0000313" key="4">
    <source>
        <dbReference type="EMBL" id="STO97300.1"/>
    </source>
</evidence>
<name>A0A377J4E1_9HELI</name>
<dbReference type="EC" id="2.4.1.-" evidence="4"/>
<dbReference type="CDD" id="cd03801">
    <property type="entry name" value="GT4_PimA-like"/>
    <property type="match status" value="1"/>
</dbReference>
<feature type="domain" description="Glycosyl transferase family 1" evidence="2">
    <location>
        <begin position="236"/>
        <end position="296"/>
    </location>
</feature>
<feature type="domain" description="Glycosyl transferase family 1" evidence="2">
    <location>
        <begin position="538"/>
        <end position="602"/>
    </location>
</feature>
<keyword evidence="4" id="KW-0808">Transferase</keyword>
<organism evidence="4 5">
    <name type="scientific">Helicobacter canis</name>
    <dbReference type="NCBI Taxonomy" id="29419"/>
    <lineage>
        <taxon>Bacteria</taxon>
        <taxon>Pseudomonadati</taxon>
        <taxon>Campylobacterota</taxon>
        <taxon>Epsilonproteobacteria</taxon>
        <taxon>Campylobacterales</taxon>
        <taxon>Helicobacteraceae</taxon>
        <taxon>Helicobacter</taxon>
    </lineage>
</organism>
<dbReference type="Pfam" id="PF13439">
    <property type="entry name" value="Glyco_transf_4"/>
    <property type="match status" value="1"/>
</dbReference>
<evidence type="ECO:0000259" key="3">
    <source>
        <dbReference type="Pfam" id="PF13439"/>
    </source>
</evidence>
<evidence type="ECO:0000256" key="1">
    <source>
        <dbReference type="SAM" id="MobiDB-lite"/>
    </source>
</evidence>
<reference evidence="4 5" key="1">
    <citation type="submission" date="2018-06" db="EMBL/GenBank/DDBJ databases">
        <authorList>
            <consortium name="Pathogen Informatics"/>
            <person name="Doyle S."/>
        </authorList>
    </citation>
    <scope>NUCLEOTIDE SEQUENCE [LARGE SCALE GENOMIC DNA]</scope>
    <source>
        <strain evidence="4 5">NCTC12410</strain>
    </source>
</reference>
<dbReference type="PANTHER" id="PTHR12526">
    <property type="entry name" value="GLYCOSYLTRANSFERASE"/>
    <property type="match status" value="1"/>
</dbReference>
<feature type="region of interest" description="Disordered" evidence="1">
    <location>
        <begin position="505"/>
        <end position="525"/>
    </location>
</feature>
<protein>
    <submittedName>
        <fullName evidence="4">Glycosyltransferase</fullName>
        <ecNumber evidence="4">2.4.1.-</ecNumber>
    </submittedName>
</protein>
<gene>
    <name evidence="4" type="ORF">NCTC12410_01125</name>
</gene>
<dbReference type="Gene3D" id="3.40.50.2000">
    <property type="entry name" value="Glycogen Phosphorylase B"/>
    <property type="match status" value="3"/>
</dbReference>